<protein>
    <submittedName>
        <fullName evidence="3">Uncharacterized protein</fullName>
    </submittedName>
</protein>
<dbReference type="Proteomes" id="UP001061298">
    <property type="component" value="Chromosome"/>
</dbReference>
<feature type="transmembrane region" description="Helical" evidence="2">
    <location>
        <begin position="147"/>
        <end position="167"/>
    </location>
</feature>
<evidence type="ECO:0000256" key="1">
    <source>
        <dbReference type="SAM" id="MobiDB-lite"/>
    </source>
</evidence>
<keyword evidence="2" id="KW-0472">Membrane</keyword>
<organism evidence="3 4">
    <name type="scientific">Streptomyces cynarae</name>
    <dbReference type="NCBI Taxonomy" id="2981134"/>
    <lineage>
        <taxon>Bacteria</taxon>
        <taxon>Bacillati</taxon>
        <taxon>Actinomycetota</taxon>
        <taxon>Actinomycetes</taxon>
        <taxon>Kitasatosporales</taxon>
        <taxon>Streptomycetaceae</taxon>
        <taxon>Streptomyces</taxon>
    </lineage>
</organism>
<dbReference type="EMBL" id="CP106793">
    <property type="protein sequence ID" value="UXY20024.1"/>
    <property type="molecule type" value="Genomic_DNA"/>
</dbReference>
<name>A0ABY6E0C8_9ACTN</name>
<feature type="region of interest" description="Disordered" evidence="1">
    <location>
        <begin position="42"/>
        <end position="70"/>
    </location>
</feature>
<keyword evidence="2" id="KW-0812">Transmembrane</keyword>
<evidence type="ECO:0000313" key="4">
    <source>
        <dbReference type="Proteomes" id="UP001061298"/>
    </source>
</evidence>
<reference evidence="3" key="1">
    <citation type="submission" date="2022-10" db="EMBL/GenBank/DDBJ databases">
        <authorList>
            <person name="Mo P."/>
        </authorList>
    </citation>
    <scope>NUCLEOTIDE SEQUENCE</scope>
    <source>
        <strain evidence="3">HUAS 13-4</strain>
    </source>
</reference>
<keyword evidence="4" id="KW-1185">Reference proteome</keyword>
<accession>A0ABY6E0C8</accession>
<evidence type="ECO:0000313" key="3">
    <source>
        <dbReference type="EMBL" id="UXY20024.1"/>
    </source>
</evidence>
<evidence type="ECO:0000256" key="2">
    <source>
        <dbReference type="SAM" id="Phobius"/>
    </source>
</evidence>
<proteinExistence type="predicted"/>
<sequence length="265" mass="26799">MQWTDESGRTYGEDPYGGVGYPYAHGYDHGGSAVTDTATMPWDSAQLEQWTHPGGDPRATGPDPYATGMASYAAGTQPHATGHLPYATGPAPAPAAWDAPHGDVLTVPLPDPDAPGHVPAPDAADSESVRPVFVDSSGRRQRRVLRAARLLLIPAGGYVALLISAALGGPTLDAPFVPQPDPAHHPAKPSVAAPDSSPEAGRSAGSASPTRARQASRPTARPTASTAPAATSAPTAGASPAPAATHAAAPTPRGRAIGSSHKPVK</sequence>
<gene>
    <name evidence="3" type="ORF">N8I84_15835</name>
</gene>
<feature type="region of interest" description="Disordered" evidence="1">
    <location>
        <begin position="111"/>
        <end position="138"/>
    </location>
</feature>
<feature type="compositionally biased region" description="Low complexity" evidence="1">
    <location>
        <begin position="215"/>
        <end position="256"/>
    </location>
</feature>
<keyword evidence="2" id="KW-1133">Transmembrane helix</keyword>
<feature type="region of interest" description="Disordered" evidence="1">
    <location>
        <begin position="176"/>
        <end position="265"/>
    </location>
</feature>
<dbReference type="RefSeq" id="WP_263230143.1">
    <property type="nucleotide sequence ID" value="NZ_CP106793.1"/>
</dbReference>